<dbReference type="GO" id="GO:0050793">
    <property type="term" value="P:regulation of developmental process"/>
    <property type="evidence" value="ECO:0007669"/>
    <property type="project" value="UniProtKB-ARBA"/>
</dbReference>
<feature type="non-terminal residue" evidence="11">
    <location>
        <position position="1"/>
    </location>
</feature>
<keyword evidence="11" id="KW-0675">Receptor</keyword>
<keyword evidence="8" id="KW-0829">Tyrosine-protein kinase</keyword>
<comment type="caution">
    <text evidence="11">The sequence shown here is derived from an EMBL/GenBank/DDBJ whole genome shotgun (WGS) entry which is preliminary data.</text>
</comment>
<dbReference type="InterPro" id="IPR017441">
    <property type="entry name" value="Protein_kinase_ATP_BS"/>
</dbReference>
<feature type="domain" description="Protein kinase" evidence="10">
    <location>
        <begin position="317"/>
        <end position="559"/>
    </location>
</feature>
<keyword evidence="6" id="KW-0067">ATP-binding</keyword>
<evidence type="ECO:0000256" key="5">
    <source>
        <dbReference type="ARBA" id="ARBA00022777"/>
    </source>
</evidence>
<dbReference type="PANTHER" id="PTHR24416">
    <property type="entry name" value="TYROSINE-PROTEIN KINASE RECEPTOR"/>
    <property type="match status" value="1"/>
</dbReference>
<evidence type="ECO:0000256" key="3">
    <source>
        <dbReference type="ARBA" id="ARBA00022679"/>
    </source>
</evidence>
<reference evidence="11" key="1">
    <citation type="submission" date="2020-04" db="EMBL/GenBank/DDBJ databases">
        <authorList>
            <person name="Alioto T."/>
            <person name="Alioto T."/>
            <person name="Gomez Garrido J."/>
        </authorList>
    </citation>
    <scope>NUCLEOTIDE SEQUENCE</scope>
    <source>
        <strain evidence="11">A484AB</strain>
    </source>
</reference>
<dbReference type="GO" id="GO:0005524">
    <property type="term" value="F:ATP binding"/>
    <property type="evidence" value="ECO:0007669"/>
    <property type="project" value="UniProtKB-UniRule"/>
</dbReference>
<dbReference type="PANTHER" id="PTHR24416:SF622">
    <property type="entry name" value="PROTEIN KINASE DOMAIN-CONTAINING PROTEIN"/>
    <property type="match status" value="1"/>
</dbReference>
<comment type="catalytic activity">
    <reaction evidence="9">
        <text>L-tyrosyl-[protein] + ATP = O-phospho-L-tyrosyl-[protein] + ADP + H(+)</text>
        <dbReference type="Rhea" id="RHEA:10596"/>
        <dbReference type="Rhea" id="RHEA-COMP:10136"/>
        <dbReference type="Rhea" id="RHEA-COMP:20101"/>
        <dbReference type="ChEBI" id="CHEBI:15378"/>
        <dbReference type="ChEBI" id="CHEBI:30616"/>
        <dbReference type="ChEBI" id="CHEBI:46858"/>
        <dbReference type="ChEBI" id="CHEBI:61978"/>
        <dbReference type="ChEBI" id="CHEBI:456216"/>
        <dbReference type="EC" id="2.7.10.1"/>
    </reaction>
</comment>
<dbReference type="PROSITE" id="PS00107">
    <property type="entry name" value="PROTEIN_KINASE_ATP"/>
    <property type="match status" value="1"/>
</dbReference>
<dbReference type="GO" id="GO:0012505">
    <property type="term" value="C:endomembrane system"/>
    <property type="evidence" value="ECO:0007669"/>
    <property type="project" value="UniProtKB-SubCell"/>
</dbReference>
<evidence type="ECO:0000256" key="8">
    <source>
        <dbReference type="ARBA" id="ARBA00023137"/>
    </source>
</evidence>
<name>A0A7D9J540_PARCT</name>
<sequence>MQEVLDAMNDWELRNKMKLNAEKTKDMWICFKAAIPEPPSLKIGNDTIERVNSFKLLGFGLIIPLNGTRTLKKLLRKQKNADFTYGNVVEKICQPNPNMGATDEHNKLAIIDNIFITTPKIFICKNSEEFEYNAENYCFVTYLARLPSENIVMFRTRVHCRMCTKNFKIDHFIPPSIYPKIKCSNKSKYRRDANVLTCLNNDPSYEFIGEDKSLSDFQTLIKHSFLLNFLHELLSFLNQVKSLVLTLSNNYNTVMKTFENNDDEFQSYHEKHANSKESPKTRCHELQQLNTDIESNTEDVSYVVLLEDWDILPNKLNVLDRTLGAGKFGIVKHGLYTPSENDYPMDVAVKMLKENATEQERLDLVEEIKILKKVNEEPHPNIIRFIGACSIEGKLLVVTEFCPGGNLRKFLIKNRANYVNIISRLTNRQLLTMALDVANGMVHLSAQKVVHRDLAARNILIGQENIAKICDFGLTRDIRSAEEYVRHNQNLLPVKWMAVESLVRGRFTTASDVWSFGVLLYEITTLGEEPYKNISPYDIINHVGCGCRMSKPSHCSDEV</sequence>
<keyword evidence="5" id="KW-0418">Kinase</keyword>
<dbReference type="CDD" id="cd00192">
    <property type="entry name" value="PTKc"/>
    <property type="match status" value="1"/>
</dbReference>
<evidence type="ECO:0000259" key="10">
    <source>
        <dbReference type="PROSITE" id="PS50011"/>
    </source>
</evidence>
<dbReference type="GO" id="GO:0004714">
    <property type="term" value="F:transmembrane receptor protein tyrosine kinase activity"/>
    <property type="evidence" value="ECO:0007669"/>
    <property type="project" value="UniProtKB-EC"/>
</dbReference>
<dbReference type="PROSITE" id="PS00109">
    <property type="entry name" value="PROTEIN_KINASE_TYR"/>
    <property type="match status" value="1"/>
</dbReference>
<evidence type="ECO:0000256" key="9">
    <source>
        <dbReference type="ARBA" id="ARBA00051243"/>
    </source>
</evidence>
<dbReference type="InterPro" id="IPR000719">
    <property type="entry name" value="Prot_kinase_dom"/>
</dbReference>
<evidence type="ECO:0000256" key="6">
    <source>
        <dbReference type="ARBA" id="ARBA00022840"/>
    </source>
</evidence>
<evidence type="ECO:0000256" key="4">
    <source>
        <dbReference type="ARBA" id="ARBA00022741"/>
    </source>
</evidence>
<dbReference type="PROSITE" id="PS50011">
    <property type="entry name" value="PROTEIN_KINASE_DOM"/>
    <property type="match status" value="1"/>
</dbReference>
<dbReference type="SMART" id="SM00219">
    <property type="entry name" value="TyrKc"/>
    <property type="match status" value="1"/>
</dbReference>
<keyword evidence="3" id="KW-0808">Transferase</keyword>
<evidence type="ECO:0000256" key="2">
    <source>
        <dbReference type="ARBA" id="ARBA00004308"/>
    </source>
</evidence>
<dbReference type="InterPro" id="IPR011009">
    <property type="entry name" value="Kinase-like_dom_sf"/>
</dbReference>
<dbReference type="Proteomes" id="UP001152795">
    <property type="component" value="Unassembled WGS sequence"/>
</dbReference>
<dbReference type="Gene3D" id="1.10.510.10">
    <property type="entry name" value="Transferase(Phosphotransferase) domain 1"/>
    <property type="match status" value="1"/>
</dbReference>
<comment type="subcellular location">
    <subcellularLocation>
        <location evidence="2">Endomembrane system</location>
    </subcellularLocation>
    <subcellularLocation>
        <location evidence="1">Membrane</location>
        <topology evidence="1">Single-pass membrane protein</topology>
    </subcellularLocation>
</comment>
<keyword evidence="7" id="KW-0472">Membrane</keyword>
<dbReference type="GO" id="GO:0030182">
    <property type="term" value="P:neuron differentiation"/>
    <property type="evidence" value="ECO:0007669"/>
    <property type="project" value="UniProtKB-ARBA"/>
</dbReference>
<dbReference type="GO" id="GO:0007169">
    <property type="term" value="P:cell surface receptor protein tyrosine kinase signaling pathway"/>
    <property type="evidence" value="ECO:0007669"/>
    <property type="project" value="TreeGrafter"/>
</dbReference>
<dbReference type="OrthoDB" id="5961875at2759"/>
<dbReference type="Gene3D" id="3.30.200.20">
    <property type="entry name" value="Phosphorylase Kinase, domain 1"/>
    <property type="match status" value="1"/>
</dbReference>
<keyword evidence="4" id="KW-0547">Nucleotide-binding</keyword>
<dbReference type="InterPro" id="IPR050122">
    <property type="entry name" value="RTK"/>
</dbReference>
<dbReference type="SUPFAM" id="SSF56112">
    <property type="entry name" value="Protein kinase-like (PK-like)"/>
    <property type="match status" value="1"/>
</dbReference>
<dbReference type="Pfam" id="PF07714">
    <property type="entry name" value="PK_Tyr_Ser-Thr"/>
    <property type="match status" value="1"/>
</dbReference>
<keyword evidence="12" id="KW-1185">Reference proteome</keyword>
<proteinExistence type="predicted"/>
<dbReference type="FunFam" id="1.10.510.10:FF:001512">
    <property type="entry name" value="Receptor tyrosine-protein kinase erbB-2"/>
    <property type="match status" value="1"/>
</dbReference>
<dbReference type="PRINTS" id="PR00109">
    <property type="entry name" value="TYRKINASE"/>
</dbReference>
<accession>A0A7D9J540</accession>
<evidence type="ECO:0000256" key="7">
    <source>
        <dbReference type="ARBA" id="ARBA00023136"/>
    </source>
</evidence>
<organism evidence="11 12">
    <name type="scientific">Paramuricea clavata</name>
    <name type="common">Red gorgonian</name>
    <name type="synonym">Violescent sea-whip</name>
    <dbReference type="NCBI Taxonomy" id="317549"/>
    <lineage>
        <taxon>Eukaryota</taxon>
        <taxon>Metazoa</taxon>
        <taxon>Cnidaria</taxon>
        <taxon>Anthozoa</taxon>
        <taxon>Octocorallia</taxon>
        <taxon>Malacalcyonacea</taxon>
        <taxon>Plexauridae</taxon>
        <taxon>Paramuricea</taxon>
    </lineage>
</organism>
<evidence type="ECO:0000256" key="1">
    <source>
        <dbReference type="ARBA" id="ARBA00004167"/>
    </source>
</evidence>
<dbReference type="GO" id="GO:0048468">
    <property type="term" value="P:cell development"/>
    <property type="evidence" value="ECO:0007669"/>
    <property type="project" value="UniProtKB-ARBA"/>
</dbReference>
<protein>
    <submittedName>
        <fullName evidence="11">Angiopoietin-1 receptor</fullName>
    </submittedName>
</protein>
<dbReference type="GO" id="GO:0043235">
    <property type="term" value="C:receptor complex"/>
    <property type="evidence" value="ECO:0007669"/>
    <property type="project" value="TreeGrafter"/>
</dbReference>
<gene>
    <name evidence="11" type="ORF">PACLA_8A083761</name>
</gene>
<dbReference type="InterPro" id="IPR001245">
    <property type="entry name" value="Ser-Thr/Tyr_kinase_cat_dom"/>
</dbReference>
<dbReference type="InterPro" id="IPR008266">
    <property type="entry name" value="Tyr_kinase_AS"/>
</dbReference>
<dbReference type="InterPro" id="IPR020635">
    <property type="entry name" value="Tyr_kinase_cat_dom"/>
</dbReference>
<evidence type="ECO:0000313" key="12">
    <source>
        <dbReference type="Proteomes" id="UP001152795"/>
    </source>
</evidence>
<evidence type="ECO:0000313" key="11">
    <source>
        <dbReference type="EMBL" id="CAB4022081.1"/>
    </source>
</evidence>
<dbReference type="AlphaFoldDB" id="A0A7D9J540"/>
<dbReference type="GO" id="GO:0005886">
    <property type="term" value="C:plasma membrane"/>
    <property type="evidence" value="ECO:0007669"/>
    <property type="project" value="TreeGrafter"/>
</dbReference>
<dbReference type="EMBL" id="CACRXK020011791">
    <property type="protein sequence ID" value="CAB4022081.1"/>
    <property type="molecule type" value="Genomic_DNA"/>
</dbReference>